<evidence type="ECO:0000259" key="1">
    <source>
        <dbReference type="Pfam" id="PF10592"/>
    </source>
</evidence>
<dbReference type="EMBL" id="JBHUOJ010000022">
    <property type="protein sequence ID" value="MFD2833590.1"/>
    <property type="molecule type" value="Genomic_DNA"/>
</dbReference>
<dbReference type="RefSeq" id="WP_251742765.1">
    <property type="nucleotide sequence ID" value="NZ_JBHUOJ010000022.1"/>
</dbReference>
<dbReference type="InterPro" id="IPR018891">
    <property type="entry name" value="AIPR_C"/>
</dbReference>
<organism evidence="2 3">
    <name type="scientific">Christiangramia antarctica</name>
    <dbReference type="NCBI Taxonomy" id="2058158"/>
    <lineage>
        <taxon>Bacteria</taxon>
        <taxon>Pseudomonadati</taxon>
        <taxon>Bacteroidota</taxon>
        <taxon>Flavobacteriia</taxon>
        <taxon>Flavobacteriales</taxon>
        <taxon>Flavobacteriaceae</taxon>
        <taxon>Christiangramia</taxon>
    </lineage>
</organism>
<dbReference type="Pfam" id="PF10592">
    <property type="entry name" value="AIPR"/>
    <property type="match status" value="1"/>
</dbReference>
<gene>
    <name evidence="2" type="ORF">ACFSYS_09850</name>
</gene>
<protein>
    <submittedName>
        <fullName evidence="2">AIPR family protein</fullName>
    </submittedName>
</protein>
<name>A0ABW5X5Q1_9FLAO</name>
<reference evidence="3" key="1">
    <citation type="journal article" date="2019" name="Int. J. Syst. Evol. Microbiol.">
        <title>The Global Catalogue of Microorganisms (GCM) 10K type strain sequencing project: providing services to taxonomists for standard genome sequencing and annotation.</title>
        <authorList>
            <consortium name="The Broad Institute Genomics Platform"/>
            <consortium name="The Broad Institute Genome Sequencing Center for Infectious Disease"/>
            <person name="Wu L."/>
            <person name="Ma J."/>
        </authorList>
    </citation>
    <scope>NUCLEOTIDE SEQUENCE [LARGE SCALE GENOMIC DNA]</scope>
    <source>
        <strain evidence="3">KCTC 52925</strain>
    </source>
</reference>
<keyword evidence="3" id="KW-1185">Reference proteome</keyword>
<accession>A0ABW5X5Q1</accession>
<evidence type="ECO:0000313" key="3">
    <source>
        <dbReference type="Proteomes" id="UP001597438"/>
    </source>
</evidence>
<feature type="domain" description="Abortive phage infection protein C-terminal" evidence="1">
    <location>
        <begin position="268"/>
        <end position="515"/>
    </location>
</feature>
<evidence type="ECO:0000313" key="2">
    <source>
        <dbReference type="EMBL" id="MFD2833590.1"/>
    </source>
</evidence>
<dbReference type="Proteomes" id="UP001597438">
    <property type="component" value="Unassembled WGS sequence"/>
</dbReference>
<sequence length="530" mass="61449">MSIFKVLEKSIEKSVENFSDYLSDKKGDILKGSEFMLFALTNIFRDKDIEEIEQGIVDSSYRGTKYDFGIDAIYITASNDFIEQPEELDDYNEDTKFKIHIFQFKRGTGISQADLLKFKKGIEKVLIDEDISDEDNLYFYNRMLALNEIKSKLFSKFPAENIHVISHIVFGGIESNIHSEKILTDEIEGIEKILKNNGYTTSACKITDCESLIKGPSKHQFIIDIIEYEKTFKYITDTDKKNKLNGYISIISGKEIAELVKKHQSSIFEANIRDYFKRSDLNSKIIETSSSEEEAKYFWSYNNGLTMTCSKVEELPNNKYKLHNLQIVNGCQTSNAIYSSLKNKERITELLEKKANGSLNKKETEELTKKEVLQFNEDTSLLVKIIETNNEDLIYRITETTNSQTPIKAFSLKANDDIQKLIEKFLEDYGVAYERRINELRNKGKKNIYSIQKLFQLFTSQILMKPSQVKTRPKMMFVSTYDDVFPAPNVKSMNYLLYYIPILIDLSLNKAIKKFRAENEIDNYRKTLLS</sequence>
<comment type="caution">
    <text evidence="2">The sequence shown here is derived from an EMBL/GenBank/DDBJ whole genome shotgun (WGS) entry which is preliminary data.</text>
</comment>
<proteinExistence type="predicted"/>